<evidence type="ECO:0000313" key="2">
    <source>
        <dbReference type="EMBL" id="EXJ56922.1"/>
    </source>
</evidence>
<dbReference type="GeneID" id="19181841"/>
<dbReference type="OrthoDB" id="10562482at2759"/>
<proteinExistence type="predicted"/>
<dbReference type="HOGENOM" id="CLU_849935_0_0_1"/>
<reference evidence="2 3" key="1">
    <citation type="submission" date="2013-03" db="EMBL/GenBank/DDBJ databases">
        <title>The Genome Sequence of Cladophialophora yegresii CBS 114405.</title>
        <authorList>
            <consortium name="The Broad Institute Genomics Platform"/>
            <person name="Cuomo C."/>
            <person name="de Hoog S."/>
            <person name="Gorbushina A."/>
            <person name="Walker B."/>
            <person name="Young S.K."/>
            <person name="Zeng Q."/>
            <person name="Gargeya S."/>
            <person name="Fitzgerald M."/>
            <person name="Haas B."/>
            <person name="Abouelleil A."/>
            <person name="Allen A.W."/>
            <person name="Alvarado L."/>
            <person name="Arachchi H.M."/>
            <person name="Berlin A.M."/>
            <person name="Chapman S.B."/>
            <person name="Gainer-Dewar J."/>
            <person name="Goldberg J."/>
            <person name="Griggs A."/>
            <person name="Gujja S."/>
            <person name="Hansen M."/>
            <person name="Howarth C."/>
            <person name="Imamovic A."/>
            <person name="Ireland A."/>
            <person name="Larimer J."/>
            <person name="McCowan C."/>
            <person name="Murphy C."/>
            <person name="Pearson M."/>
            <person name="Poon T.W."/>
            <person name="Priest M."/>
            <person name="Roberts A."/>
            <person name="Saif S."/>
            <person name="Shea T."/>
            <person name="Sisk P."/>
            <person name="Sykes S."/>
            <person name="Wortman J."/>
            <person name="Nusbaum C."/>
            <person name="Birren B."/>
        </authorList>
    </citation>
    <scope>NUCLEOTIDE SEQUENCE [LARGE SCALE GENOMIC DNA]</scope>
    <source>
        <strain evidence="2 3">CBS 114405</strain>
    </source>
</reference>
<dbReference type="AlphaFoldDB" id="W9VML0"/>
<protein>
    <submittedName>
        <fullName evidence="2">Uncharacterized protein</fullName>
    </submittedName>
</protein>
<sequence>MSKSLGSCRGRSTMLPTKTNRFKGSKAQFQELQESLRQSQADVQQREVGPQELKAKIADKETSNVEFNLSIANLQAQLQDNNVVETALRLRVEELLQAMSTTEAQARNFQQSNITLREHLQTTEQNLSVQIQVLATLHEQHLTATKELTATRSELERHRNQLDEATATTNNLQLANAALQTQLERERARTELEASKRWKARLRDLAHKHSASSLQRPGETSTVREVLEAMQSMTPNKITNEQVERLAGLCLCHRHGHQLGTAKNELQNRLRYAVLDHDQVVHDRASRYSVVFGVDEGKEDESTSSRWGWATWAWKVLASGILGDGSQ</sequence>
<dbReference type="RefSeq" id="XP_007759456.1">
    <property type="nucleotide sequence ID" value="XM_007761266.1"/>
</dbReference>
<organism evidence="2 3">
    <name type="scientific">Cladophialophora yegresii CBS 114405</name>
    <dbReference type="NCBI Taxonomy" id="1182544"/>
    <lineage>
        <taxon>Eukaryota</taxon>
        <taxon>Fungi</taxon>
        <taxon>Dikarya</taxon>
        <taxon>Ascomycota</taxon>
        <taxon>Pezizomycotina</taxon>
        <taxon>Eurotiomycetes</taxon>
        <taxon>Chaetothyriomycetidae</taxon>
        <taxon>Chaetothyriales</taxon>
        <taxon>Herpotrichiellaceae</taxon>
        <taxon>Cladophialophora</taxon>
    </lineage>
</organism>
<keyword evidence="1" id="KW-0175">Coiled coil</keyword>
<dbReference type="Proteomes" id="UP000019473">
    <property type="component" value="Unassembled WGS sequence"/>
</dbReference>
<dbReference type="VEuPathDB" id="FungiDB:A1O7_07266"/>
<keyword evidence="3" id="KW-1185">Reference proteome</keyword>
<gene>
    <name evidence="2" type="ORF">A1O7_07266</name>
</gene>
<dbReference type="EMBL" id="AMGW01000005">
    <property type="protein sequence ID" value="EXJ56922.1"/>
    <property type="molecule type" value="Genomic_DNA"/>
</dbReference>
<accession>W9VML0</accession>
<evidence type="ECO:0000256" key="1">
    <source>
        <dbReference type="SAM" id="Coils"/>
    </source>
</evidence>
<feature type="coiled-coil region" evidence="1">
    <location>
        <begin position="145"/>
        <end position="189"/>
    </location>
</feature>
<evidence type="ECO:0000313" key="3">
    <source>
        <dbReference type="Proteomes" id="UP000019473"/>
    </source>
</evidence>
<name>W9VML0_9EURO</name>
<comment type="caution">
    <text evidence="2">The sequence shown here is derived from an EMBL/GenBank/DDBJ whole genome shotgun (WGS) entry which is preliminary data.</text>
</comment>